<dbReference type="Gene3D" id="2.170.150.20">
    <property type="entry name" value="Peptide methionine sulfoxide reductase"/>
    <property type="match status" value="1"/>
</dbReference>
<organism evidence="2">
    <name type="scientific">Minutocellus polymorphus</name>
    <dbReference type="NCBI Taxonomy" id="265543"/>
    <lineage>
        <taxon>Eukaryota</taxon>
        <taxon>Sar</taxon>
        <taxon>Stramenopiles</taxon>
        <taxon>Ochrophyta</taxon>
        <taxon>Bacillariophyta</taxon>
        <taxon>Mediophyceae</taxon>
        <taxon>Cymatosirophycidae</taxon>
        <taxon>Cymatosirales</taxon>
        <taxon>Cymatosiraceae</taxon>
        <taxon>Minutocellus</taxon>
    </lineage>
</organism>
<gene>
    <name evidence="2" type="ORF">MPOL1434_LOCUS4654</name>
</gene>
<evidence type="ECO:0008006" key="3">
    <source>
        <dbReference type="Google" id="ProtNLM"/>
    </source>
</evidence>
<name>A0A7S0AM35_9STRA</name>
<dbReference type="InterPro" id="IPR011057">
    <property type="entry name" value="Mss4-like_sf"/>
</dbReference>
<protein>
    <recommendedName>
        <fullName evidence="3">Peptide-methionine (R)-S-oxide reductase</fullName>
    </recommendedName>
</protein>
<dbReference type="PROSITE" id="PS51318">
    <property type="entry name" value="TAT"/>
    <property type="match status" value="1"/>
</dbReference>
<dbReference type="EMBL" id="HBEJ01007867">
    <property type="protein sequence ID" value="CAD8367871.1"/>
    <property type="molecule type" value="Transcribed_RNA"/>
</dbReference>
<dbReference type="AlphaFoldDB" id="A0A7S0AM35"/>
<sequence>MRLTVPLLLSAIAAAGAFSATPETSRRDALQSMGLLGIAAATTAVGPAAANADDAFTVGGKMKLGDESIMYQKDHGSSAVPVQENLRYGVSRKLADRISNYNRRFAELGGYFQETSFEDVVRAANGPVTFYDSNTGKALFQAPIGRSADEFIDESKVHGWPSFRDNEVVWDNVRVLKNSGETVSVDGTHLGHNLPDRRGNRYCINLVSVAGSPA</sequence>
<proteinExistence type="predicted"/>
<feature type="chain" id="PRO_5030789374" description="Peptide-methionine (R)-S-oxide reductase" evidence="1">
    <location>
        <begin position="20"/>
        <end position="214"/>
    </location>
</feature>
<accession>A0A7S0AM35</accession>
<dbReference type="InterPro" id="IPR006311">
    <property type="entry name" value="TAT_signal"/>
</dbReference>
<keyword evidence="1" id="KW-0732">Signal</keyword>
<evidence type="ECO:0000256" key="1">
    <source>
        <dbReference type="SAM" id="SignalP"/>
    </source>
</evidence>
<feature type="signal peptide" evidence="1">
    <location>
        <begin position="1"/>
        <end position="19"/>
    </location>
</feature>
<dbReference type="SUPFAM" id="SSF51316">
    <property type="entry name" value="Mss4-like"/>
    <property type="match status" value="1"/>
</dbReference>
<evidence type="ECO:0000313" key="2">
    <source>
        <dbReference type="EMBL" id="CAD8367871.1"/>
    </source>
</evidence>
<reference evidence="2" key="1">
    <citation type="submission" date="2021-01" db="EMBL/GenBank/DDBJ databases">
        <authorList>
            <person name="Corre E."/>
            <person name="Pelletier E."/>
            <person name="Niang G."/>
            <person name="Scheremetjew M."/>
            <person name="Finn R."/>
            <person name="Kale V."/>
            <person name="Holt S."/>
            <person name="Cochrane G."/>
            <person name="Meng A."/>
            <person name="Brown T."/>
            <person name="Cohen L."/>
        </authorList>
    </citation>
    <scope>NUCLEOTIDE SEQUENCE</scope>
    <source>
        <strain evidence="2">CCMP3303</strain>
    </source>
</reference>